<evidence type="ECO:0000256" key="1">
    <source>
        <dbReference type="ARBA" id="ARBA00004123"/>
    </source>
</evidence>
<feature type="region of interest" description="Disordered" evidence="8">
    <location>
        <begin position="528"/>
        <end position="551"/>
    </location>
</feature>
<gene>
    <name evidence="10" type="ORF">BASA50_006425</name>
</gene>
<reference evidence="10 11" key="1">
    <citation type="submission" date="2021-02" db="EMBL/GenBank/DDBJ databases">
        <title>Variation within the Batrachochytrium salamandrivorans European outbreak.</title>
        <authorList>
            <person name="Kelly M."/>
            <person name="Pasmans F."/>
            <person name="Shea T.P."/>
            <person name="Munoz J.F."/>
            <person name="Carranza S."/>
            <person name="Cuomo C.A."/>
            <person name="Martel A."/>
        </authorList>
    </citation>
    <scope>NUCLEOTIDE SEQUENCE [LARGE SCALE GENOMIC DNA]</scope>
    <source>
        <strain evidence="10 11">AMFP18/2</strain>
    </source>
</reference>
<evidence type="ECO:0000313" key="10">
    <source>
        <dbReference type="EMBL" id="KAH6594750.1"/>
    </source>
</evidence>
<evidence type="ECO:0000256" key="6">
    <source>
        <dbReference type="ARBA" id="ARBA00023163"/>
    </source>
</evidence>
<evidence type="ECO:0000256" key="4">
    <source>
        <dbReference type="ARBA" id="ARBA00023008"/>
    </source>
</evidence>
<proteinExistence type="predicted"/>
<dbReference type="Pfam" id="PF00649">
    <property type="entry name" value="Copper-fist"/>
    <property type="match status" value="1"/>
</dbReference>
<evidence type="ECO:0000256" key="8">
    <source>
        <dbReference type="SAM" id="MobiDB-lite"/>
    </source>
</evidence>
<feature type="compositionally biased region" description="Polar residues" evidence="8">
    <location>
        <begin position="528"/>
        <end position="547"/>
    </location>
</feature>
<dbReference type="SMART" id="SM00412">
    <property type="entry name" value="Cu_FIST"/>
    <property type="match status" value="1"/>
</dbReference>
<feature type="region of interest" description="Disordered" evidence="8">
    <location>
        <begin position="458"/>
        <end position="482"/>
    </location>
</feature>
<feature type="compositionally biased region" description="Polar residues" evidence="8">
    <location>
        <begin position="459"/>
        <end position="475"/>
    </location>
</feature>
<dbReference type="PANTHER" id="PTHR28088">
    <property type="entry name" value="TRANSCRIPTIONAL ACTIVATOR HAA1-RELATED"/>
    <property type="match status" value="1"/>
</dbReference>
<dbReference type="EMBL" id="JAFCIX010000330">
    <property type="protein sequence ID" value="KAH6594750.1"/>
    <property type="molecule type" value="Genomic_DNA"/>
</dbReference>
<dbReference type="Gene3D" id="3.90.430.10">
    <property type="entry name" value="Copper fist DNA-binding domain"/>
    <property type="match status" value="1"/>
</dbReference>
<protein>
    <recommendedName>
        <fullName evidence="9">Copper-fist domain-containing protein</fullName>
    </recommendedName>
</protein>
<evidence type="ECO:0000256" key="2">
    <source>
        <dbReference type="ARBA" id="ARBA00022723"/>
    </source>
</evidence>
<keyword evidence="3" id="KW-0862">Zinc</keyword>
<dbReference type="PANTHER" id="PTHR28088:SF5">
    <property type="entry name" value="TRANSCRIPTIONAL ACTIVATOR HAA1-RELATED"/>
    <property type="match status" value="1"/>
</dbReference>
<feature type="compositionally biased region" description="Low complexity" evidence="8">
    <location>
        <begin position="603"/>
        <end position="622"/>
    </location>
</feature>
<feature type="compositionally biased region" description="Polar residues" evidence="8">
    <location>
        <begin position="127"/>
        <end position="141"/>
    </location>
</feature>
<evidence type="ECO:0000256" key="3">
    <source>
        <dbReference type="ARBA" id="ARBA00022833"/>
    </source>
</evidence>
<feature type="region of interest" description="Disordered" evidence="8">
    <location>
        <begin position="706"/>
        <end position="725"/>
    </location>
</feature>
<evidence type="ECO:0000313" key="11">
    <source>
        <dbReference type="Proteomes" id="UP001648503"/>
    </source>
</evidence>
<dbReference type="SMART" id="SM01090">
    <property type="entry name" value="Copper-fist"/>
    <property type="match status" value="1"/>
</dbReference>
<comment type="subcellular location">
    <subcellularLocation>
        <location evidence="1">Nucleus</location>
    </subcellularLocation>
</comment>
<feature type="region of interest" description="Disordered" evidence="8">
    <location>
        <begin position="317"/>
        <end position="343"/>
    </location>
</feature>
<dbReference type="PROSITE" id="PS50073">
    <property type="entry name" value="COPPER_FIST_2"/>
    <property type="match status" value="1"/>
</dbReference>
<name>A0ABQ8FA75_9FUNG</name>
<keyword evidence="5" id="KW-0805">Transcription regulation</keyword>
<feature type="region of interest" description="Disordered" evidence="8">
    <location>
        <begin position="603"/>
        <end position="642"/>
    </location>
</feature>
<comment type="caution">
    <text evidence="10">The sequence shown here is derived from an EMBL/GenBank/DDBJ whole genome shotgun (WGS) entry which is preliminary data.</text>
</comment>
<dbReference type="InterPro" id="IPR036395">
    <property type="entry name" value="Cu_fist_DNA-bd_dom_sf"/>
</dbReference>
<dbReference type="Proteomes" id="UP001648503">
    <property type="component" value="Unassembled WGS sequence"/>
</dbReference>
<evidence type="ECO:0000259" key="9">
    <source>
        <dbReference type="PROSITE" id="PS50073"/>
    </source>
</evidence>
<keyword evidence="4" id="KW-0186">Copper</keyword>
<organism evidence="10 11">
    <name type="scientific">Batrachochytrium salamandrivorans</name>
    <dbReference type="NCBI Taxonomy" id="1357716"/>
    <lineage>
        <taxon>Eukaryota</taxon>
        <taxon>Fungi</taxon>
        <taxon>Fungi incertae sedis</taxon>
        <taxon>Chytridiomycota</taxon>
        <taxon>Chytridiomycota incertae sedis</taxon>
        <taxon>Chytridiomycetes</taxon>
        <taxon>Rhizophydiales</taxon>
        <taxon>Rhizophydiales incertae sedis</taxon>
        <taxon>Batrachochytrium</taxon>
    </lineage>
</organism>
<keyword evidence="2" id="KW-0479">Metal-binding</keyword>
<feature type="compositionally biased region" description="Polar residues" evidence="8">
    <location>
        <begin position="323"/>
        <end position="343"/>
    </location>
</feature>
<feature type="compositionally biased region" description="Low complexity" evidence="8">
    <location>
        <begin position="145"/>
        <end position="159"/>
    </location>
</feature>
<keyword evidence="11" id="KW-1185">Reference proteome</keyword>
<keyword evidence="7" id="KW-0539">Nucleus</keyword>
<evidence type="ECO:0000256" key="5">
    <source>
        <dbReference type="ARBA" id="ARBA00023015"/>
    </source>
</evidence>
<keyword evidence="6" id="KW-0804">Transcription</keyword>
<feature type="region of interest" description="Disordered" evidence="8">
    <location>
        <begin position="112"/>
        <end position="175"/>
    </location>
</feature>
<dbReference type="InterPro" id="IPR051763">
    <property type="entry name" value="Copper_Homeo_Regul"/>
</dbReference>
<evidence type="ECO:0000256" key="7">
    <source>
        <dbReference type="ARBA" id="ARBA00023242"/>
    </source>
</evidence>
<dbReference type="InterPro" id="IPR001083">
    <property type="entry name" value="Cu_fist_DNA-bd_dom"/>
</dbReference>
<feature type="domain" description="Copper-fist" evidence="9">
    <location>
        <begin position="1"/>
        <end position="40"/>
    </location>
</feature>
<accession>A0ABQ8FA75</accession>
<sequence length="811" mass="88177">MLLYDTLKFSCQRCQAGHRSAVCIHLDRRVEEIKAKGRPVSQCGHCRAKRQRGVGHSHHRCRCGDKPPKSLRASVEVAFASGLVLCFEPRNNDVDKVRKMVDRKEPFHITVVKKQHSSKASAASRSGNDCTTPNLLSTNNVRRLPSSINQSPSNSITSSLGGGRASKGIPSASSSAESLTAGYTDTISHSATTLEKTEDVTVAIMEPVSIKVFEVQVNDEMFSALNNPCKCHFGGVCICADLPQDKGEKSSSFQNTARMAENGSIGGASHLLPIAVTSCISSQSLDKDHRPIAYSDQNTPATSMVQQMHHSDRLISLDPSSRLHPTQEQRPQLQQHHPSSVSQNYDPLYQNGLVPLQPIHLQVHPTNSYSAAPFVSGQPLISSQPFPQGRNDHTQLPLYQQYAATHPPSMSAGPLSVMNPVSARASPHFLSNEQYQQFLQFQQFQQFQKYQYLIGTSGIPPSTQPSEGGQPVSASRHSDQQEVCHVYPQPQPHLQQQPSSYPGNENAYTTGKIQQQLKMTQLPYAASNEGTVSQIPRQNQRNLATDQRLSDVNRVPVLPTSQSPPQAQDQELLSALVSLQFGSQNPQFPRQQRSHPPLQTDLLSQQQQPLHQPQRPTLTTTQDWHTQSARHSYPNLTGMPLNRPDPYSVPTSLNGSQCTTTRNHSEQRVAIDSTASGSSCCGTKKATSAVDSSSLGITPLPRAGASCCSHSKETEPDRISSGGVSGIDSRRASMEAQQDATNASRGCGCGCSANGSSSGCGCGCSSNQGLTERNRVGNDSINSYEDQGRCTCGGQVDTDEYNSNEEYEDEL</sequence>
<dbReference type="SUPFAM" id="SSF57879">
    <property type="entry name" value="Zinc domain conserved in yeast copper-regulated transcription factors"/>
    <property type="match status" value="1"/>
</dbReference>